<feature type="signal peptide" evidence="1">
    <location>
        <begin position="1"/>
        <end position="22"/>
    </location>
</feature>
<evidence type="ECO:0000256" key="1">
    <source>
        <dbReference type="SAM" id="SignalP"/>
    </source>
</evidence>
<organism evidence="2 3">
    <name type="scientific">Apolygus lucorum</name>
    <name type="common">Small green plant bug</name>
    <name type="synonym">Lygocoris lucorum</name>
    <dbReference type="NCBI Taxonomy" id="248454"/>
    <lineage>
        <taxon>Eukaryota</taxon>
        <taxon>Metazoa</taxon>
        <taxon>Ecdysozoa</taxon>
        <taxon>Arthropoda</taxon>
        <taxon>Hexapoda</taxon>
        <taxon>Insecta</taxon>
        <taxon>Pterygota</taxon>
        <taxon>Neoptera</taxon>
        <taxon>Paraneoptera</taxon>
        <taxon>Hemiptera</taxon>
        <taxon>Heteroptera</taxon>
        <taxon>Panheteroptera</taxon>
        <taxon>Cimicomorpha</taxon>
        <taxon>Miridae</taxon>
        <taxon>Mirini</taxon>
        <taxon>Apolygus</taxon>
    </lineage>
</organism>
<gene>
    <name evidence="2" type="ORF">GE061_002692</name>
</gene>
<protein>
    <recommendedName>
        <fullName evidence="4">TGF-beta family profile domain-containing protein</fullName>
    </recommendedName>
</protein>
<dbReference type="EMBL" id="WIXP02000010">
    <property type="protein sequence ID" value="KAF6204351.1"/>
    <property type="molecule type" value="Genomic_DNA"/>
</dbReference>
<comment type="caution">
    <text evidence="2">The sequence shown here is derived from an EMBL/GenBank/DDBJ whole genome shotgun (WGS) entry which is preliminary data.</text>
</comment>
<dbReference type="AlphaFoldDB" id="A0A8S9X7P8"/>
<dbReference type="OrthoDB" id="6646090at2759"/>
<evidence type="ECO:0008006" key="4">
    <source>
        <dbReference type="Google" id="ProtNLM"/>
    </source>
</evidence>
<proteinExistence type="predicted"/>
<evidence type="ECO:0000313" key="2">
    <source>
        <dbReference type="EMBL" id="KAF6204351.1"/>
    </source>
</evidence>
<accession>A0A8S9X7P8</accession>
<reference evidence="2" key="1">
    <citation type="journal article" date="2021" name="Mol. Ecol. Resour.">
        <title>Apolygus lucorum genome provides insights into omnivorousness and mesophyll feeding.</title>
        <authorList>
            <person name="Liu Y."/>
            <person name="Liu H."/>
            <person name="Wang H."/>
            <person name="Huang T."/>
            <person name="Liu B."/>
            <person name="Yang B."/>
            <person name="Yin L."/>
            <person name="Li B."/>
            <person name="Zhang Y."/>
            <person name="Zhang S."/>
            <person name="Jiang F."/>
            <person name="Zhang X."/>
            <person name="Ren Y."/>
            <person name="Wang B."/>
            <person name="Wang S."/>
            <person name="Lu Y."/>
            <person name="Wu K."/>
            <person name="Fan W."/>
            <person name="Wang G."/>
        </authorList>
    </citation>
    <scope>NUCLEOTIDE SEQUENCE</scope>
    <source>
        <strain evidence="2">12Hb</strain>
    </source>
</reference>
<dbReference type="Proteomes" id="UP000466442">
    <property type="component" value="Unassembled WGS sequence"/>
</dbReference>
<keyword evidence="3" id="KW-1185">Reference proteome</keyword>
<keyword evidence="1" id="KW-0732">Signal</keyword>
<sequence length="229" mass="25719">MLLLSFLLTLAVLMINPQQSECLSWNLPRMNSPESVSLSQTLSQNGKNLRGQRDALVKNLLKQEALMDEAKNSRTLVKRFIGFLRMAYPLEMREFSAAVHPRKRRSWRGARVASLFKTRRLGCKVTTSTCKPLDTTRSVCTCKTPCDPLIVDTEEPDKYKLFFSNPPLCRPTTTVHPLDVLPTTDMCGHSCDCHTEAPTTDNDKEIFVGVPSTKGWDSIGDPSKPSRTM</sequence>
<name>A0A8S9X7P8_APOLU</name>
<evidence type="ECO:0000313" key="3">
    <source>
        <dbReference type="Proteomes" id="UP000466442"/>
    </source>
</evidence>
<feature type="chain" id="PRO_5035851720" description="TGF-beta family profile domain-containing protein" evidence="1">
    <location>
        <begin position="23"/>
        <end position="229"/>
    </location>
</feature>